<dbReference type="InterPro" id="IPR019183">
    <property type="entry name" value="NAA25_NatB_aux_su"/>
</dbReference>
<gene>
    <name evidence="3" type="ORF">PHAECO_LOCUS442</name>
</gene>
<evidence type="ECO:0000313" key="3">
    <source>
        <dbReference type="EMBL" id="CAG9812383.1"/>
    </source>
</evidence>
<dbReference type="PANTHER" id="PTHR22767:SF3">
    <property type="entry name" value="N-ALPHA-ACETYLTRANSFERASE 25, NATB AUXILIARY SUBUNIT"/>
    <property type="match status" value="1"/>
</dbReference>
<protein>
    <recommendedName>
        <fullName evidence="5">N-terminal acetyltransferase B complex subunit NAA25 homolog</fullName>
    </recommendedName>
</protein>
<dbReference type="PANTHER" id="PTHR22767">
    <property type="entry name" value="N-TERMINAL ACETYLTRANSFERASE-RELATED"/>
    <property type="match status" value="1"/>
</dbReference>
<reference evidence="3" key="2">
    <citation type="submission" date="2022-10" db="EMBL/GenBank/DDBJ databases">
        <authorList>
            <consortium name="ENA_rothamsted_submissions"/>
            <consortium name="culmorum"/>
            <person name="King R."/>
        </authorList>
    </citation>
    <scope>NUCLEOTIDE SEQUENCE</scope>
</reference>
<dbReference type="Proteomes" id="UP001153737">
    <property type="component" value="Chromosome 1"/>
</dbReference>
<evidence type="ECO:0000313" key="4">
    <source>
        <dbReference type="Proteomes" id="UP001153737"/>
    </source>
</evidence>
<reference evidence="3" key="1">
    <citation type="submission" date="2022-01" db="EMBL/GenBank/DDBJ databases">
        <authorList>
            <person name="King R."/>
        </authorList>
    </citation>
    <scope>NUCLEOTIDE SEQUENCE</scope>
</reference>
<dbReference type="EMBL" id="OU896707">
    <property type="protein sequence ID" value="CAG9812383.1"/>
    <property type="molecule type" value="Genomic_DNA"/>
</dbReference>
<dbReference type="GO" id="GO:0031416">
    <property type="term" value="C:NatB complex"/>
    <property type="evidence" value="ECO:0007669"/>
    <property type="project" value="TreeGrafter"/>
</dbReference>
<dbReference type="OrthoDB" id="1874341at2759"/>
<evidence type="ECO:0008006" key="5">
    <source>
        <dbReference type="Google" id="ProtNLM"/>
    </source>
</evidence>
<evidence type="ECO:0000256" key="2">
    <source>
        <dbReference type="ARBA" id="ARBA00022803"/>
    </source>
</evidence>
<dbReference type="Gene3D" id="1.25.40.1040">
    <property type="match status" value="1"/>
</dbReference>
<comment type="similarity">
    <text evidence="1">Belongs to the MDM20/NAA25 family.</text>
</comment>
<organism evidence="3 4">
    <name type="scientific">Phaedon cochleariae</name>
    <name type="common">Mustard beetle</name>
    <dbReference type="NCBI Taxonomy" id="80249"/>
    <lineage>
        <taxon>Eukaryota</taxon>
        <taxon>Metazoa</taxon>
        <taxon>Ecdysozoa</taxon>
        <taxon>Arthropoda</taxon>
        <taxon>Hexapoda</taxon>
        <taxon>Insecta</taxon>
        <taxon>Pterygota</taxon>
        <taxon>Neoptera</taxon>
        <taxon>Endopterygota</taxon>
        <taxon>Coleoptera</taxon>
        <taxon>Polyphaga</taxon>
        <taxon>Cucujiformia</taxon>
        <taxon>Chrysomeloidea</taxon>
        <taxon>Chrysomelidae</taxon>
        <taxon>Chrysomelinae</taxon>
        <taxon>Chrysomelini</taxon>
        <taxon>Phaedon</taxon>
    </lineage>
</organism>
<dbReference type="Pfam" id="PF09797">
    <property type="entry name" value="NatB_MDM20"/>
    <property type="match status" value="1"/>
</dbReference>
<name>A0A9N9SB16_PHACE</name>
<accession>A0A9N9SB16</accession>
<proteinExistence type="inferred from homology"/>
<keyword evidence="4" id="KW-1185">Reference proteome</keyword>
<sequence>MQELKKICRHYETAVRIDPTNEELHTHLFMSYVRISDFKLQQQSAMALYKLKPKNPYYCWAVMSIILQATRGEGCRDPLKRKLLLSLAERMFDKLLTENKIDAEQKVQLYVMILDFLGKQEEVVAVLDGPLGAKLQCTNFGLVKMTYLKKNAEVERCQFDLQKHSCREENYSDGGDNIVETADDTPEKAHEFICRMVESGADNARKFSHKPCCVSDLHGIFLNLLLTPRKTELSSRLIKDVEISATTVYLNQRPRCRHICAVSPTVAAVQPEHLKALITALNLHYQHGYQTYGRGMLISTDLAPCDPYALLAAHLLYDLAQIEQKSDAVVVVALALLERLLSNSPSNFHGKLLAVRLYHCLGKRDVVAYRGAPIGKGIGRLPLSADISKTICPIGLIMVSFDASCHFLLEKRKFA</sequence>
<evidence type="ECO:0000256" key="1">
    <source>
        <dbReference type="ARBA" id="ARBA00006298"/>
    </source>
</evidence>
<dbReference type="AlphaFoldDB" id="A0A9N9SB16"/>
<keyword evidence="2" id="KW-0802">TPR repeat</keyword>